<dbReference type="AlphaFoldDB" id="A0A9J7AZ97"/>
<feature type="domain" description="Major facilitator superfamily (MFS) profile" evidence="5">
    <location>
        <begin position="17"/>
        <end position="412"/>
    </location>
</feature>
<dbReference type="Proteomes" id="UP001060336">
    <property type="component" value="Chromosome"/>
</dbReference>
<evidence type="ECO:0000256" key="1">
    <source>
        <dbReference type="ARBA" id="ARBA00022692"/>
    </source>
</evidence>
<dbReference type="EMBL" id="CP102480">
    <property type="protein sequence ID" value="UUX51580.1"/>
    <property type="molecule type" value="Genomic_DNA"/>
</dbReference>
<keyword evidence="2 4" id="KW-1133">Transmembrane helix</keyword>
<feature type="transmembrane region" description="Helical" evidence="4">
    <location>
        <begin position="142"/>
        <end position="167"/>
    </location>
</feature>
<keyword evidence="7" id="KW-1185">Reference proteome</keyword>
<dbReference type="SUPFAM" id="SSF103473">
    <property type="entry name" value="MFS general substrate transporter"/>
    <property type="match status" value="1"/>
</dbReference>
<feature type="transmembrane region" description="Helical" evidence="4">
    <location>
        <begin position="259"/>
        <end position="280"/>
    </location>
</feature>
<feature type="transmembrane region" description="Helical" evidence="4">
    <location>
        <begin position="107"/>
        <end position="130"/>
    </location>
</feature>
<gene>
    <name evidence="6" type="ORF">NUH88_07740</name>
</gene>
<evidence type="ECO:0000256" key="2">
    <source>
        <dbReference type="ARBA" id="ARBA00022989"/>
    </source>
</evidence>
<sequence>MSPASSPTNFYLANARWLAAGLLCTLCSSFGQTFFISLFAAQFMALHGLTDGTWGSLYAGATLTSAALLIKSGQLADTMRLRTLAIIVVGAFALVCAGMAIHDSVVMLFLMVLGLRFFGQGMISHVGMTATARWFQARRGRAIAITSLGYGIGEAVLPAVAVLAVALVGWRGAWWLAAATVLIVFGGALWVLFALDRTPRGGETSGPAPGALGRHWTRPEALRHWSYWALFPGILTPAFIGTVIFFHQAHVSGVKGWSLAEMAAGYPAYAFSAIAALFIAGRIIDRFGALALLPLFLLPIGLGIVLLQASDQVWIWGVTLGCIGFGAGFSSALNGAVWAEIYGTRNLGAIRALAVSAMVFSTAIGPAITGILIDRGIALEAQGIVMMLWCVGLSAIYVPVAARLRALIAAPS</sequence>
<accession>A0A9J7AZ97</accession>
<dbReference type="RefSeq" id="WP_257771158.1">
    <property type="nucleotide sequence ID" value="NZ_CP102480.1"/>
</dbReference>
<evidence type="ECO:0000313" key="7">
    <source>
        <dbReference type="Proteomes" id="UP001060336"/>
    </source>
</evidence>
<evidence type="ECO:0000256" key="3">
    <source>
        <dbReference type="ARBA" id="ARBA00023136"/>
    </source>
</evidence>
<keyword evidence="3 4" id="KW-0472">Membrane</keyword>
<dbReference type="KEGG" id="naci:NUH88_07740"/>
<feature type="transmembrane region" description="Helical" evidence="4">
    <location>
        <begin position="384"/>
        <end position="402"/>
    </location>
</feature>
<feature type="transmembrane region" description="Helical" evidence="4">
    <location>
        <begin position="173"/>
        <end position="195"/>
    </location>
</feature>
<keyword evidence="1 4" id="KW-0812">Transmembrane</keyword>
<dbReference type="PANTHER" id="PTHR11360">
    <property type="entry name" value="MONOCARBOXYLATE TRANSPORTER"/>
    <property type="match status" value="1"/>
</dbReference>
<reference evidence="6" key="1">
    <citation type="submission" date="2022-08" db="EMBL/GenBank/DDBJ databases">
        <title>Nisaea acidiphila sp. nov., isolated from a marine algal debris and emended description of the genus Nisaea Urios et al. 2008.</title>
        <authorList>
            <person name="Kwon K."/>
        </authorList>
    </citation>
    <scope>NUCLEOTIDE SEQUENCE</scope>
    <source>
        <strain evidence="6">MEBiC11861</strain>
    </source>
</reference>
<organism evidence="6 7">
    <name type="scientific">Nisaea acidiphila</name>
    <dbReference type="NCBI Taxonomy" id="1862145"/>
    <lineage>
        <taxon>Bacteria</taxon>
        <taxon>Pseudomonadati</taxon>
        <taxon>Pseudomonadota</taxon>
        <taxon>Alphaproteobacteria</taxon>
        <taxon>Rhodospirillales</taxon>
        <taxon>Thalassobaculaceae</taxon>
        <taxon>Nisaea</taxon>
    </lineage>
</organism>
<feature type="transmembrane region" description="Helical" evidence="4">
    <location>
        <begin position="287"/>
        <end position="307"/>
    </location>
</feature>
<dbReference type="InterPro" id="IPR036259">
    <property type="entry name" value="MFS_trans_sf"/>
</dbReference>
<dbReference type="Pfam" id="PF07690">
    <property type="entry name" value="MFS_1"/>
    <property type="match status" value="1"/>
</dbReference>
<protein>
    <submittedName>
        <fullName evidence="6">MFS transporter</fullName>
    </submittedName>
</protein>
<feature type="transmembrane region" description="Helical" evidence="4">
    <location>
        <begin position="55"/>
        <end position="71"/>
    </location>
</feature>
<feature type="transmembrane region" description="Helical" evidence="4">
    <location>
        <begin position="349"/>
        <end position="372"/>
    </location>
</feature>
<feature type="transmembrane region" description="Helical" evidence="4">
    <location>
        <begin position="83"/>
        <end position="101"/>
    </location>
</feature>
<evidence type="ECO:0000259" key="5">
    <source>
        <dbReference type="PROSITE" id="PS50850"/>
    </source>
</evidence>
<proteinExistence type="predicted"/>
<dbReference type="PANTHER" id="PTHR11360:SF308">
    <property type="entry name" value="BLL3089 PROTEIN"/>
    <property type="match status" value="1"/>
</dbReference>
<evidence type="ECO:0000256" key="4">
    <source>
        <dbReference type="SAM" id="Phobius"/>
    </source>
</evidence>
<dbReference type="InterPro" id="IPR011701">
    <property type="entry name" value="MFS"/>
</dbReference>
<feature type="transmembrane region" description="Helical" evidence="4">
    <location>
        <begin position="225"/>
        <end position="247"/>
    </location>
</feature>
<dbReference type="GO" id="GO:0022857">
    <property type="term" value="F:transmembrane transporter activity"/>
    <property type="evidence" value="ECO:0007669"/>
    <property type="project" value="InterPro"/>
</dbReference>
<dbReference type="PROSITE" id="PS50850">
    <property type="entry name" value="MFS"/>
    <property type="match status" value="1"/>
</dbReference>
<name>A0A9J7AZ97_9PROT</name>
<evidence type="ECO:0000313" key="6">
    <source>
        <dbReference type="EMBL" id="UUX51580.1"/>
    </source>
</evidence>
<dbReference type="Gene3D" id="1.20.1250.20">
    <property type="entry name" value="MFS general substrate transporter like domains"/>
    <property type="match status" value="1"/>
</dbReference>
<feature type="transmembrane region" description="Helical" evidence="4">
    <location>
        <begin position="313"/>
        <end position="337"/>
    </location>
</feature>
<dbReference type="InterPro" id="IPR020846">
    <property type="entry name" value="MFS_dom"/>
</dbReference>
<dbReference type="InterPro" id="IPR050327">
    <property type="entry name" value="Proton-linked_MCT"/>
</dbReference>